<keyword evidence="2" id="KW-1133">Transmembrane helix</keyword>
<dbReference type="RefSeq" id="WP_140869976.1">
    <property type="nucleotide sequence ID" value="NZ_RCZK01000004.1"/>
</dbReference>
<evidence type="ECO:0000256" key="1">
    <source>
        <dbReference type="PROSITE-ProRule" id="PRU00339"/>
    </source>
</evidence>
<keyword evidence="1" id="KW-0802">TPR repeat</keyword>
<keyword evidence="2" id="KW-0472">Membrane</keyword>
<evidence type="ECO:0000313" key="3">
    <source>
        <dbReference type="EMBL" id="TPG13203.1"/>
    </source>
</evidence>
<evidence type="ECO:0000313" key="4">
    <source>
        <dbReference type="Proteomes" id="UP000318413"/>
    </source>
</evidence>
<dbReference type="OrthoDB" id="7210278at2"/>
<feature type="transmembrane region" description="Helical" evidence="2">
    <location>
        <begin position="73"/>
        <end position="95"/>
    </location>
</feature>
<dbReference type="InterPro" id="IPR011990">
    <property type="entry name" value="TPR-like_helical_dom_sf"/>
</dbReference>
<protein>
    <recommendedName>
        <fullName evidence="5">Tetratricopeptide repeat protein</fullName>
    </recommendedName>
</protein>
<dbReference type="SMART" id="SM00028">
    <property type="entry name" value="TPR"/>
    <property type="match status" value="4"/>
</dbReference>
<organism evidence="3 4">
    <name type="scientific">Sphingomonas oligophenolica</name>
    <dbReference type="NCBI Taxonomy" id="301154"/>
    <lineage>
        <taxon>Bacteria</taxon>
        <taxon>Pseudomonadati</taxon>
        <taxon>Pseudomonadota</taxon>
        <taxon>Alphaproteobacteria</taxon>
        <taxon>Sphingomonadales</taxon>
        <taxon>Sphingomonadaceae</taxon>
        <taxon>Sphingomonas</taxon>
    </lineage>
</organism>
<accession>A0A502CK68</accession>
<evidence type="ECO:0008006" key="5">
    <source>
        <dbReference type="Google" id="ProtNLM"/>
    </source>
</evidence>
<dbReference type="AlphaFoldDB" id="A0A502CK68"/>
<dbReference type="SUPFAM" id="SSF48452">
    <property type="entry name" value="TPR-like"/>
    <property type="match status" value="2"/>
</dbReference>
<sequence length="611" mass="67326">MGDEHSGRLFRRFRRNSAEPGANREQVEGESFVSFHSPRFAINPANLADADFRYRYLQCESEHVKWRNERVSLLLKQLTVVIGICFALGVLGIFLSAVRARGVVVESFDAPPSLASSGLSGHLIAGAVQDGLATIQDGVRTTASKQKIDNAWTNQVTVQVPETGISVSELSRNLRSALSHETHISGALVINPDDTLSLTVRGTGIPPQVFTGPRYDLPKLVTKASEYTYGMYEPRLFAAYLNQHHRYPENEQFTRTALDRSDPDARPSLLSSMAIALSHNGHRGEAIRKLREALSLDPTYWSAWATLGAYERVMHGWEAGWKVGQQLARVPGADANEDCGRAWINYYLAVEDWTGEIRFHECNARKSGGFGTTSTSAATGLADSEAHRHDWASAERRLSLAYYDDPALLATRFWIAGLHALDRGDSQTAATALGRFYALLSASEALQFQFDDGDCYAALAFSEVGNTRLANAIFSQHADDSRCRALQADGEEANGNRNASDRLYRQAVALAPDIPFAYLHWGVAQQRQGNLRNAAAMFAKAHRQGPHWADPLKGQGDVLAAQGRWREARERYEAALNFAPGWAELKQAARKANEKAAKGGQGLSGWLTRRI</sequence>
<feature type="repeat" description="TPR" evidence="1">
    <location>
        <begin position="267"/>
        <end position="300"/>
    </location>
</feature>
<dbReference type="PROSITE" id="PS50005">
    <property type="entry name" value="TPR"/>
    <property type="match status" value="1"/>
</dbReference>
<proteinExistence type="predicted"/>
<reference evidence="3 4" key="1">
    <citation type="journal article" date="2019" name="Environ. Microbiol.">
        <title>Species interactions and distinct microbial communities in high Arctic permafrost affected cryosols are associated with the CH4 and CO2 gas fluxes.</title>
        <authorList>
            <person name="Altshuler I."/>
            <person name="Hamel J."/>
            <person name="Turney S."/>
            <person name="Magnuson E."/>
            <person name="Levesque R."/>
            <person name="Greer C."/>
            <person name="Whyte L.G."/>
        </authorList>
    </citation>
    <scope>NUCLEOTIDE SEQUENCE [LARGE SCALE GENOMIC DNA]</scope>
    <source>
        <strain evidence="3 4">S5.1</strain>
    </source>
</reference>
<dbReference type="Proteomes" id="UP000318413">
    <property type="component" value="Unassembled WGS sequence"/>
</dbReference>
<dbReference type="InterPro" id="IPR019734">
    <property type="entry name" value="TPR_rpt"/>
</dbReference>
<keyword evidence="4" id="KW-1185">Reference proteome</keyword>
<dbReference type="Gene3D" id="1.25.40.10">
    <property type="entry name" value="Tetratricopeptide repeat domain"/>
    <property type="match status" value="2"/>
</dbReference>
<name>A0A502CK68_9SPHN</name>
<gene>
    <name evidence="3" type="ORF">EAH84_07335</name>
</gene>
<evidence type="ECO:0000256" key="2">
    <source>
        <dbReference type="SAM" id="Phobius"/>
    </source>
</evidence>
<keyword evidence="2" id="KW-0812">Transmembrane</keyword>
<comment type="caution">
    <text evidence="3">The sequence shown here is derived from an EMBL/GenBank/DDBJ whole genome shotgun (WGS) entry which is preliminary data.</text>
</comment>
<dbReference type="EMBL" id="RCZK01000004">
    <property type="protein sequence ID" value="TPG13203.1"/>
    <property type="molecule type" value="Genomic_DNA"/>
</dbReference>